<reference evidence="2" key="1">
    <citation type="journal article" date="2020" name="Nat. Genet.">
        <title>Genomic diversifications of five Gossypium allopolyploid species and their impact on cotton improvement.</title>
        <authorList>
            <person name="Chen Z.J."/>
            <person name="Sreedasyam A."/>
            <person name="Ando A."/>
            <person name="Song Q."/>
            <person name="De Santiago L.M."/>
            <person name="Hulse-Kemp A.M."/>
            <person name="Ding M."/>
            <person name="Ye W."/>
            <person name="Kirkbride R.C."/>
            <person name="Jenkins J."/>
            <person name="Plott C."/>
            <person name="Lovell J."/>
            <person name="Lin Y.M."/>
            <person name="Vaughn R."/>
            <person name="Liu B."/>
            <person name="Simpson S."/>
            <person name="Scheffler B.E."/>
            <person name="Wen L."/>
            <person name="Saski C.A."/>
            <person name="Grover C.E."/>
            <person name="Hu G."/>
            <person name="Conover J.L."/>
            <person name="Carlson J.W."/>
            <person name="Shu S."/>
            <person name="Boston L.B."/>
            <person name="Williams M."/>
            <person name="Peterson D.G."/>
            <person name="McGee K."/>
            <person name="Jones D.C."/>
            <person name="Wendel J.F."/>
            <person name="Stelly D.M."/>
            <person name="Grimwood J."/>
            <person name="Schmutz J."/>
        </authorList>
    </citation>
    <scope>NUCLEOTIDE SEQUENCE [LARGE SCALE GENOMIC DNA]</scope>
    <source>
        <strain evidence="2">cv. 3-79</strain>
    </source>
</reference>
<organism evidence="1 2">
    <name type="scientific">Gossypium barbadense</name>
    <name type="common">Sea Island cotton</name>
    <name type="synonym">Hibiscus barbadensis</name>
    <dbReference type="NCBI Taxonomy" id="3634"/>
    <lineage>
        <taxon>Eukaryota</taxon>
        <taxon>Viridiplantae</taxon>
        <taxon>Streptophyta</taxon>
        <taxon>Embryophyta</taxon>
        <taxon>Tracheophyta</taxon>
        <taxon>Spermatophyta</taxon>
        <taxon>Magnoliopsida</taxon>
        <taxon>eudicotyledons</taxon>
        <taxon>Gunneridae</taxon>
        <taxon>Pentapetalae</taxon>
        <taxon>rosids</taxon>
        <taxon>malvids</taxon>
        <taxon>Malvales</taxon>
        <taxon>Malvaceae</taxon>
        <taxon>Malvoideae</taxon>
        <taxon>Gossypium</taxon>
    </lineage>
</organism>
<gene>
    <name evidence="1" type="ORF">ES319_D01G089700v1</name>
</gene>
<keyword evidence="2" id="KW-1185">Reference proteome</keyword>
<dbReference type="EMBL" id="CM018215">
    <property type="protein sequence ID" value="KAB2044436.1"/>
    <property type="molecule type" value="Genomic_DNA"/>
</dbReference>
<proteinExistence type="predicted"/>
<evidence type="ECO:0000313" key="1">
    <source>
        <dbReference type="EMBL" id="KAB2044436.1"/>
    </source>
</evidence>
<protein>
    <submittedName>
        <fullName evidence="1">Uncharacterized protein</fullName>
    </submittedName>
</protein>
<sequence length="32" mass="3679">MREAPEPDPMKQVKLCPSPLTAFSNTLKQHKR</sequence>
<evidence type="ECO:0000313" key="2">
    <source>
        <dbReference type="Proteomes" id="UP000327439"/>
    </source>
</evidence>
<dbReference type="Proteomes" id="UP000327439">
    <property type="component" value="Chromosome D01"/>
</dbReference>
<accession>A0A5J5SLE8</accession>
<dbReference type="AlphaFoldDB" id="A0A5J5SLE8"/>
<name>A0A5J5SLE8_GOSBA</name>